<dbReference type="Proteomes" id="UP000664601">
    <property type="component" value="Unassembled WGS sequence"/>
</dbReference>
<protein>
    <submittedName>
        <fullName evidence="3">3-methylitaconate isomerase</fullName>
    </submittedName>
</protein>
<evidence type="ECO:0000256" key="2">
    <source>
        <dbReference type="ARBA" id="ARBA00023235"/>
    </source>
</evidence>
<evidence type="ECO:0000313" key="4">
    <source>
        <dbReference type="Proteomes" id="UP000664601"/>
    </source>
</evidence>
<accession>A0ABS3L649</accession>
<dbReference type="GO" id="GO:0016853">
    <property type="term" value="F:isomerase activity"/>
    <property type="evidence" value="ECO:0007669"/>
    <property type="project" value="UniProtKB-KW"/>
</dbReference>
<keyword evidence="4" id="KW-1185">Reference proteome</keyword>
<dbReference type="PANTHER" id="PTHR43709">
    <property type="entry name" value="ACONITATE ISOMERASE-RELATED"/>
    <property type="match status" value="1"/>
</dbReference>
<dbReference type="EMBL" id="JAFREM010000004">
    <property type="protein sequence ID" value="MBO1305096.1"/>
    <property type="molecule type" value="Genomic_DNA"/>
</dbReference>
<proteinExistence type="inferred from homology"/>
<dbReference type="Gene3D" id="3.10.310.10">
    <property type="entry name" value="Diaminopimelate Epimerase, Chain A, domain 1"/>
    <property type="match status" value="2"/>
</dbReference>
<sequence>MKELNCSIYRGGTSKGVFLFKEELEQLSGNQDDNLLSIMGSPDVRQIDGLGGAVSTTSKVAIISKEEKEAWDVNYTFAQVAIDKSVVSYAGNCGNISSAVGIFAIESDLVDIADPVTTVKVYNTNTKKVIFEHIPTPGGKLTYEGDFQISGVPGTGLKIELEFIDPAGSMTGKLLPTGNAVDVLSVDGFGEIEVSIVDAANPLVFVEAEKVGLKGNESASEIDSSQEFLDTLEKIRGEAAVKLGFISDVTQSAKESPGVPKLTLVSPASDYQTVSGTEVKGDSYDLAVRMMSMQKAHKTIALTGALCSAAACAVPNTIPNRLLNQGEALAEQANLTFGHGDGLIETTINSSTSAKNEVKIHSISSYRTARKILTGTVFLKGN</sequence>
<name>A0ABS3L649_9ENTE</name>
<comment type="similarity">
    <text evidence="1">Belongs to the PrpF family.</text>
</comment>
<reference evidence="3 4" key="1">
    <citation type="submission" date="2021-03" db="EMBL/GenBank/DDBJ databases">
        <title>Enterococcal diversity collection.</title>
        <authorList>
            <person name="Gilmore M.S."/>
            <person name="Schwartzman J."/>
            <person name="Van Tyne D."/>
            <person name="Martin M."/>
            <person name="Earl A.M."/>
            <person name="Manson A.L."/>
            <person name="Straub T."/>
            <person name="Salamzade R."/>
            <person name="Saavedra J."/>
            <person name="Lebreton F."/>
            <person name="Prichula J."/>
            <person name="Schaufler K."/>
            <person name="Gaca A."/>
            <person name="Sgardioli B."/>
            <person name="Wagenaar J."/>
            <person name="Strong T."/>
        </authorList>
    </citation>
    <scope>NUCLEOTIDE SEQUENCE [LARGE SCALE GENOMIC DNA]</scope>
    <source>
        <strain evidence="3 4">669A</strain>
    </source>
</reference>
<dbReference type="RefSeq" id="WP_207672039.1">
    <property type="nucleotide sequence ID" value="NZ_JAFREM010000004.1"/>
</dbReference>
<evidence type="ECO:0000256" key="1">
    <source>
        <dbReference type="ARBA" id="ARBA00007673"/>
    </source>
</evidence>
<dbReference type="InterPro" id="IPR007400">
    <property type="entry name" value="PrpF-like"/>
</dbReference>
<dbReference type="PANTHER" id="PTHR43709:SF2">
    <property type="entry name" value="DUF453 DOMAIN PROTEIN (AFU_ORTHOLOGUE AFUA_6G00360)"/>
    <property type="match status" value="1"/>
</dbReference>
<keyword evidence="2 3" id="KW-0413">Isomerase</keyword>
<dbReference type="Pfam" id="PF04303">
    <property type="entry name" value="PrpF"/>
    <property type="match status" value="1"/>
</dbReference>
<evidence type="ECO:0000313" key="3">
    <source>
        <dbReference type="EMBL" id="MBO1305096.1"/>
    </source>
</evidence>
<organism evidence="3 4">
    <name type="scientific">Candidatus Enterococcus moelleringii</name>
    <dbReference type="NCBI Taxonomy" id="2815325"/>
    <lineage>
        <taxon>Bacteria</taxon>
        <taxon>Bacillati</taxon>
        <taxon>Bacillota</taxon>
        <taxon>Bacilli</taxon>
        <taxon>Lactobacillales</taxon>
        <taxon>Enterococcaceae</taxon>
        <taxon>Enterococcus</taxon>
    </lineage>
</organism>
<comment type="caution">
    <text evidence="3">The sequence shown here is derived from an EMBL/GenBank/DDBJ whole genome shotgun (WGS) entry which is preliminary data.</text>
</comment>
<gene>
    <name evidence="3" type="ORF">JZO70_02915</name>
</gene>
<dbReference type="SUPFAM" id="SSF54506">
    <property type="entry name" value="Diaminopimelate epimerase-like"/>
    <property type="match status" value="2"/>
</dbReference>